<comment type="caution">
    <text evidence="1">The sequence shown here is derived from an EMBL/GenBank/DDBJ whole genome shotgun (WGS) entry which is preliminary data.</text>
</comment>
<dbReference type="Proteomes" id="UP000789572">
    <property type="component" value="Unassembled WGS sequence"/>
</dbReference>
<protein>
    <submittedName>
        <fullName evidence="1">5125_t:CDS:1</fullName>
    </submittedName>
</protein>
<gene>
    <name evidence="1" type="ORF">POCULU_LOCUS3367</name>
</gene>
<sequence>MTQLKETNFLIPYVKGNNVSIGMGVSEDATFSTAFEQPFITETILFNKTTTIKRVFQKYEKNFQSLSLSGQIGSGNGRYSLLLFRPHTTVWSKEINLNLSLSLEFFITVREQFVGKIQPFTAEAINILKTQGKDGFTRRYGKYFVVGIIYGGEKCDALTITKSQMERMESLQVTIRVSFLFFSVSETFDVITDSFKDGSFQGNYYTMDTTKGLPKSYQQRDALDKFRELGDNVHFAQDVHNTIKNAKTTDLENYKLQVILCEYEQHPDYNDILSA</sequence>
<dbReference type="AlphaFoldDB" id="A0A9N9A422"/>
<proteinExistence type="predicted"/>
<reference evidence="1" key="1">
    <citation type="submission" date="2021-06" db="EMBL/GenBank/DDBJ databases">
        <authorList>
            <person name="Kallberg Y."/>
            <person name="Tangrot J."/>
            <person name="Rosling A."/>
        </authorList>
    </citation>
    <scope>NUCLEOTIDE SEQUENCE</scope>
    <source>
        <strain evidence="1">IA702</strain>
    </source>
</reference>
<organism evidence="1 2">
    <name type="scientific">Paraglomus occultum</name>
    <dbReference type="NCBI Taxonomy" id="144539"/>
    <lineage>
        <taxon>Eukaryota</taxon>
        <taxon>Fungi</taxon>
        <taxon>Fungi incertae sedis</taxon>
        <taxon>Mucoromycota</taxon>
        <taxon>Glomeromycotina</taxon>
        <taxon>Glomeromycetes</taxon>
        <taxon>Paraglomerales</taxon>
        <taxon>Paraglomeraceae</taxon>
        <taxon>Paraglomus</taxon>
    </lineage>
</organism>
<keyword evidence="2" id="KW-1185">Reference proteome</keyword>
<evidence type="ECO:0000313" key="1">
    <source>
        <dbReference type="EMBL" id="CAG8516894.1"/>
    </source>
</evidence>
<accession>A0A9N9A422</accession>
<name>A0A9N9A422_9GLOM</name>
<dbReference type="EMBL" id="CAJVPJ010000367">
    <property type="protein sequence ID" value="CAG8516894.1"/>
    <property type="molecule type" value="Genomic_DNA"/>
</dbReference>
<evidence type="ECO:0000313" key="2">
    <source>
        <dbReference type="Proteomes" id="UP000789572"/>
    </source>
</evidence>